<feature type="transmembrane region" description="Helical" evidence="6">
    <location>
        <begin position="333"/>
        <end position="357"/>
    </location>
</feature>
<evidence type="ECO:0000313" key="8">
    <source>
        <dbReference type="Proteomes" id="UP001220022"/>
    </source>
</evidence>
<evidence type="ECO:0000256" key="2">
    <source>
        <dbReference type="ARBA" id="ARBA00022475"/>
    </source>
</evidence>
<dbReference type="InterPro" id="IPR050833">
    <property type="entry name" value="Poly_Biosynth_Transport"/>
</dbReference>
<keyword evidence="4 6" id="KW-1133">Transmembrane helix</keyword>
<evidence type="ECO:0000256" key="1">
    <source>
        <dbReference type="ARBA" id="ARBA00004651"/>
    </source>
</evidence>
<feature type="transmembrane region" description="Helical" evidence="6">
    <location>
        <begin position="423"/>
        <end position="446"/>
    </location>
</feature>
<evidence type="ECO:0000313" key="7">
    <source>
        <dbReference type="EMBL" id="MDF2257449.1"/>
    </source>
</evidence>
<gene>
    <name evidence="7" type="ORF">P2L57_17480</name>
</gene>
<feature type="transmembrane region" description="Helical" evidence="6">
    <location>
        <begin position="369"/>
        <end position="386"/>
    </location>
</feature>
<sequence length="513" mass="52850">MARNGISLCTARIVTGAASMLALPVLYERLGARQFGVWAVLTGAMAIVALMDMGLGSSQVREVARSLGGGSGRRARAVLGLGVVWAVGFGVLLVAATVVCWPWLTRGFHLGELAARARSAALFLQAGFVLDNLAMPWQAVLEGNQQYAAVARVSGGASVCGAGLAVIVVARGGGLVALGASSAAISAARALLLALAARRCAPALTPSLLSIKREDVSAVMGYGTRVQVSNAAAAINSETDRLVLAGFTSPVTVSGFDLGSRLVNVVRLPAEAVLTTLFPAAVTTACGDSKDRLDGLYLQMTRYLSVYAAATTAALVASADPLVRLWLGHRVPLAATTIAVLTLGCAVNLTSGAAAIVTRSEGRPGRETRYALVAACLNVLLTIPLLRLCGPAGVPLSTTLAASAATGYFFVHFHRSSRRPIAPLGRIVMPPAAASLIAGALTWMTAKHLPDGSGRVDAAIAVASRSGMAVVIVIGTLAALGFFDRTDWARLRTLVCGLVPIRSTAGQPDRRNR</sequence>
<keyword evidence="8" id="KW-1185">Reference proteome</keyword>
<feature type="transmembrane region" description="Helical" evidence="6">
    <location>
        <begin position="175"/>
        <end position="197"/>
    </location>
</feature>
<dbReference type="Pfam" id="PF01943">
    <property type="entry name" value="Polysacc_synt"/>
    <property type="match status" value="1"/>
</dbReference>
<feature type="transmembrane region" description="Helical" evidence="6">
    <location>
        <begin position="392"/>
        <end position="411"/>
    </location>
</feature>
<keyword evidence="5 6" id="KW-0472">Membrane</keyword>
<accession>A0ABT5Z0T2</accession>
<feature type="transmembrane region" description="Helical" evidence="6">
    <location>
        <begin position="35"/>
        <end position="56"/>
    </location>
</feature>
<feature type="transmembrane region" description="Helical" evidence="6">
    <location>
        <begin position="77"/>
        <end position="104"/>
    </location>
</feature>
<feature type="transmembrane region" description="Helical" evidence="6">
    <location>
        <begin position="306"/>
        <end position="327"/>
    </location>
</feature>
<evidence type="ECO:0000256" key="5">
    <source>
        <dbReference type="ARBA" id="ARBA00023136"/>
    </source>
</evidence>
<dbReference type="EMBL" id="JARHTQ010000010">
    <property type="protein sequence ID" value="MDF2257449.1"/>
    <property type="molecule type" value="Genomic_DNA"/>
</dbReference>
<dbReference type="PANTHER" id="PTHR30250">
    <property type="entry name" value="PST FAMILY PREDICTED COLANIC ACID TRANSPORTER"/>
    <property type="match status" value="1"/>
</dbReference>
<keyword evidence="3 6" id="KW-0812">Transmembrane</keyword>
<evidence type="ECO:0000256" key="6">
    <source>
        <dbReference type="SAM" id="Phobius"/>
    </source>
</evidence>
<feature type="transmembrane region" description="Helical" evidence="6">
    <location>
        <begin position="116"/>
        <end position="135"/>
    </location>
</feature>
<dbReference type="PANTHER" id="PTHR30250:SF26">
    <property type="entry name" value="PSMA PROTEIN"/>
    <property type="match status" value="1"/>
</dbReference>
<name>A0ABT5Z0T2_9ACTN</name>
<feature type="transmembrane region" description="Helical" evidence="6">
    <location>
        <begin position="147"/>
        <end position="169"/>
    </location>
</feature>
<organism evidence="7 8">
    <name type="scientific">Streptantibioticus ferralitis</name>
    <dbReference type="NCBI Taxonomy" id="236510"/>
    <lineage>
        <taxon>Bacteria</taxon>
        <taxon>Bacillati</taxon>
        <taxon>Actinomycetota</taxon>
        <taxon>Actinomycetes</taxon>
        <taxon>Kitasatosporales</taxon>
        <taxon>Streptomycetaceae</taxon>
        <taxon>Streptantibioticus</taxon>
    </lineage>
</organism>
<comment type="caution">
    <text evidence="7">The sequence shown here is derived from an EMBL/GenBank/DDBJ whole genome shotgun (WGS) entry which is preliminary data.</text>
</comment>
<dbReference type="InterPro" id="IPR002797">
    <property type="entry name" value="Polysacc_synth"/>
</dbReference>
<evidence type="ECO:0000256" key="4">
    <source>
        <dbReference type="ARBA" id="ARBA00022989"/>
    </source>
</evidence>
<evidence type="ECO:0000256" key="3">
    <source>
        <dbReference type="ARBA" id="ARBA00022692"/>
    </source>
</evidence>
<reference evidence="7 8" key="1">
    <citation type="submission" date="2023-03" db="EMBL/GenBank/DDBJ databases">
        <title>Draft genome sequence of type strain Streptomyces ferralitis JCM 14344.</title>
        <authorList>
            <person name="Klaysubun C."/>
            <person name="Duangmal K."/>
        </authorList>
    </citation>
    <scope>NUCLEOTIDE SEQUENCE [LARGE SCALE GENOMIC DNA]</scope>
    <source>
        <strain evidence="7 8">JCM 14344</strain>
    </source>
</reference>
<comment type="subcellular location">
    <subcellularLocation>
        <location evidence="1">Cell membrane</location>
        <topology evidence="1">Multi-pass membrane protein</topology>
    </subcellularLocation>
</comment>
<dbReference type="RefSeq" id="WP_275815759.1">
    <property type="nucleotide sequence ID" value="NZ_JARHTQ010000010.1"/>
</dbReference>
<feature type="transmembrane region" description="Helical" evidence="6">
    <location>
        <begin position="458"/>
        <end position="483"/>
    </location>
</feature>
<protein>
    <submittedName>
        <fullName evidence="7">Lipopolysaccharide biosynthesis protein</fullName>
    </submittedName>
</protein>
<keyword evidence="2" id="KW-1003">Cell membrane</keyword>
<dbReference type="Proteomes" id="UP001220022">
    <property type="component" value="Unassembled WGS sequence"/>
</dbReference>
<proteinExistence type="predicted"/>